<keyword evidence="1" id="KW-0472">Membrane</keyword>
<dbReference type="AlphaFoldDB" id="A0A841QJD8"/>
<gene>
    <name evidence="2" type="ORF">HNR55_003167</name>
</gene>
<dbReference type="RefSeq" id="WP_166116796.1">
    <property type="nucleotide sequence ID" value="NZ_BAABDB010000033.1"/>
</dbReference>
<name>A0A841QJD8_9PROT</name>
<feature type="transmembrane region" description="Helical" evidence="1">
    <location>
        <begin position="49"/>
        <end position="71"/>
    </location>
</feature>
<protein>
    <submittedName>
        <fullName evidence="2">Uncharacterized protein</fullName>
    </submittedName>
</protein>
<keyword evidence="3" id="KW-1185">Reference proteome</keyword>
<evidence type="ECO:0000256" key="1">
    <source>
        <dbReference type="SAM" id="Phobius"/>
    </source>
</evidence>
<keyword evidence="1" id="KW-1133">Transmembrane helix</keyword>
<accession>A0A841QJD8</accession>
<organism evidence="2 3">
    <name type="scientific">Acetobacter lovaniensis</name>
    <dbReference type="NCBI Taxonomy" id="104100"/>
    <lineage>
        <taxon>Bacteria</taxon>
        <taxon>Pseudomonadati</taxon>
        <taxon>Pseudomonadota</taxon>
        <taxon>Alphaproteobacteria</taxon>
        <taxon>Acetobacterales</taxon>
        <taxon>Acetobacteraceae</taxon>
        <taxon>Acetobacter</taxon>
    </lineage>
</organism>
<proteinExistence type="predicted"/>
<dbReference type="Proteomes" id="UP000578000">
    <property type="component" value="Unassembled WGS sequence"/>
</dbReference>
<dbReference type="EMBL" id="JACHIE010000022">
    <property type="protein sequence ID" value="MBB6458558.1"/>
    <property type="molecule type" value="Genomic_DNA"/>
</dbReference>
<reference evidence="2 3" key="1">
    <citation type="submission" date="2020-08" db="EMBL/GenBank/DDBJ databases">
        <title>Genomic Encyclopedia of Type Strains, Phase IV (KMG-IV): sequencing the most valuable type-strain genomes for metagenomic binning, comparative biology and taxonomic classification.</title>
        <authorList>
            <person name="Goeker M."/>
        </authorList>
    </citation>
    <scope>NUCLEOTIDE SEQUENCE [LARGE SCALE GENOMIC DNA]</scope>
    <source>
        <strain evidence="2 3">DSM 4491</strain>
    </source>
</reference>
<evidence type="ECO:0000313" key="3">
    <source>
        <dbReference type="Proteomes" id="UP000578000"/>
    </source>
</evidence>
<comment type="caution">
    <text evidence="2">The sequence shown here is derived from an EMBL/GenBank/DDBJ whole genome shotgun (WGS) entry which is preliminary data.</text>
</comment>
<sequence length="175" mass="19562">MNTHCAWCERDIRNTVHAPYCCARCEKKANRALAAISVPPTPQQRETRIIRGCLVSLVAVITVTLGLRILAGSPPPPDNIFMAQSAPSPQMDRNAASYKAGQTARRQWNRWLSGQYGERRKGALYWLNAVAGQHARQCDGTVEFALGCFDAHRHMDRIEPQFAISPTFRSGWDNP</sequence>
<keyword evidence="1" id="KW-0812">Transmembrane</keyword>
<evidence type="ECO:0000313" key="2">
    <source>
        <dbReference type="EMBL" id="MBB6458558.1"/>
    </source>
</evidence>